<feature type="transmembrane region" description="Helical" evidence="1">
    <location>
        <begin position="7"/>
        <end position="32"/>
    </location>
</feature>
<protein>
    <submittedName>
        <fullName evidence="2">Uncharacterized protein</fullName>
    </submittedName>
</protein>
<keyword evidence="1" id="KW-1133">Transmembrane helix</keyword>
<proteinExistence type="predicted"/>
<evidence type="ECO:0000313" key="2">
    <source>
        <dbReference type="EMBL" id="MCI16203.1"/>
    </source>
</evidence>
<evidence type="ECO:0000313" key="3">
    <source>
        <dbReference type="Proteomes" id="UP000265520"/>
    </source>
</evidence>
<evidence type="ECO:0000256" key="1">
    <source>
        <dbReference type="SAM" id="Phobius"/>
    </source>
</evidence>
<accession>A0A392PVS1</accession>
<keyword evidence="1" id="KW-0472">Membrane</keyword>
<dbReference type="Proteomes" id="UP000265520">
    <property type="component" value="Unassembled WGS sequence"/>
</dbReference>
<feature type="non-terminal residue" evidence="2">
    <location>
        <position position="118"/>
    </location>
</feature>
<dbReference type="EMBL" id="LXQA010099851">
    <property type="protein sequence ID" value="MCI16203.1"/>
    <property type="molecule type" value="Genomic_DNA"/>
</dbReference>
<reference evidence="2 3" key="1">
    <citation type="journal article" date="2018" name="Front. Plant Sci.">
        <title>Red Clover (Trifolium pratense) and Zigzag Clover (T. medium) - A Picture of Genomic Similarities and Differences.</title>
        <authorList>
            <person name="Dluhosova J."/>
            <person name="Istvanek J."/>
            <person name="Nedelnik J."/>
            <person name="Repkova J."/>
        </authorList>
    </citation>
    <scope>NUCLEOTIDE SEQUENCE [LARGE SCALE GENOMIC DNA]</scope>
    <source>
        <strain evidence="3">cv. 10/8</strain>
        <tissue evidence="2">Leaf</tissue>
    </source>
</reference>
<dbReference type="AlphaFoldDB" id="A0A392PVS1"/>
<keyword evidence="1" id="KW-0812">Transmembrane</keyword>
<keyword evidence="3" id="KW-1185">Reference proteome</keyword>
<name>A0A392PVS1_9FABA</name>
<comment type="caution">
    <text evidence="2">The sequence shown here is derived from an EMBL/GenBank/DDBJ whole genome shotgun (WGS) entry which is preliminary data.</text>
</comment>
<sequence>MMGIVEGYAVVEMVLGVGMVSMVVVGLSMVVVEVTVSKPGGTNGDEKLPAECRSDLAVDSKACWLYSNPSSLLFVAWMDSSGSMVERVVVMSIELSNESTNDGSVLQLSLIKVMQENK</sequence>
<organism evidence="2 3">
    <name type="scientific">Trifolium medium</name>
    <dbReference type="NCBI Taxonomy" id="97028"/>
    <lineage>
        <taxon>Eukaryota</taxon>
        <taxon>Viridiplantae</taxon>
        <taxon>Streptophyta</taxon>
        <taxon>Embryophyta</taxon>
        <taxon>Tracheophyta</taxon>
        <taxon>Spermatophyta</taxon>
        <taxon>Magnoliopsida</taxon>
        <taxon>eudicotyledons</taxon>
        <taxon>Gunneridae</taxon>
        <taxon>Pentapetalae</taxon>
        <taxon>rosids</taxon>
        <taxon>fabids</taxon>
        <taxon>Fabales</taxon>
        <taxon>Fabaceae</taxon>
        <taxon>Papilionoideae</taxon>
        <taxon>50 kb inversion clade</taxon>
        <taxon>NPAAA clade</taxon>
        <taxon>Hologalegina</taxon>
        <taxon>IRL clade</taxon>
        <taxon>Trifolieae</taxon>
        <taxon>Trifolium</taxon>
    </lineage>
</organism>